<evidence type="ECO:0000313" key="3">
    <source>
        <dbReference type="EMBL" id="ASV69472.1"/>
    </source>
</evidence>
<dbReference type="GO" id="GO:0016787">
    <property type="term" value="F:hydrolase activity"/>
    <property type="evidence" value="ECO:0007669"/>
    <property type="project" value="InterPro"/>
</dbReference>
<keyword evidence="1" id="KW-0812">Transmembrane</keyword>
<reference evidence="3 4" key="1">
    <citation type="submission" date="2017-08" db="EMBL/GenBank/DDBJ databases">
        <title>Complete Genome Sequence of Bacillus kochii Oregon-R-modENCODE STRAIN BDGP4, isolated from Drosophila melanogaster gut.</title>
        <authorList>
            <person name="Wan K.H."/>
            <person name="Yu C."/>
            <person name="Park S."/>
            <person name="Hammonds A.S."/>
            <person name="Booth B.W."/>
            <person name="Celniker S.E."/>
        </authorList>
    </citation>
    <scope>NUCLEOTIDE SEQUENCE [LARGE SCALE GENOMIC DNA]</scope>
    <source>
        <strain evidence="3 4">BDGP4</strain>
    </source>
</reference>
<feature type="transmembrane region" description="Helical" evidence="1">
    <location>
        <begin position="41"/>
        <end position="63"/>
    </location>
</feature>
<dbReference type="Pfam" id="PF00149">
    <property type="entry name" value="Metallophos"/>
    <property type="match status" value="1"/>
</dbReference>
<proteinExistence type="predicted"/>
<dbReference type="Gene3D" id="3.60.21.10">
    <property type="match status" value="1"/>
</dbReference>
<dbReference type="InterPro" id="IPR029052">
    <property type="entry name" value="Metallo-depent_PP-like"/>
</dbReference>
<feature type="transmembrane region" description="Helical" evidence="1">
    <location>
        <begin position="6"/>
        <end position="29"/>
    </location>
</feature>
<keyword evidence="1" id="KW-1133">Transmembrane helix</keyword>
<dbReference type="InterPro" id="IPR004843">
    <property type="entry name" value="Calcineurin-like_PHP"/>
</dbReference>
<evidence type="ECO:0000313" key="4">
    <source>
        <dbReference type="Proteomes" id="UP000215137"/>
    </source>
</evidence>
<protein>
    <submittedName>
        <fullName evidence="3">Phosphoesterase</fullName>
    </submittedName>
</protein>
<feature type="transmembrane region" description="Helical" evidence="1">
    <location>
        <begin position="69"/>
        <end position="90"/>
    </location>
</feature>
<dbReference type="SUPFAM" id="SSF56300">
    <property type="entry name" value="Metallo-dependent phosphatases"/>
    <property type="match status" value="1"/>
</dbReference>
<gene>
    <name evidence="3" type="ORF">CKF48_20415</name>
</gene>
<dbReference type="EMBL" id="CP022983">
    <property type="protein sequence ID" value="ASV69472.1"/>
    <property type="molecule type" value="Genomic_DNA"/>
</dbReference>
<sequence length="364" mass="41383">MLTLFVGITMILIYGLTCYYIGFNTWRWLSKTFSFRFKKTFIVVVFLLAISFFVGFAIHLPVIEWIGGYWLVIVGYGILLLPIINLLYFISKKNAKFFTYSGWAMVAFFTFVFVYGTYNAWTPIVRDYQITIDQPTEAKEGKLKVLLAADLHLGTIIGNNHLEKLVKIANQEKPDIILIPGDIINDDITPYVEQEMNKTMAKLEAPVGVFASPGNHDYYGGDNEQLKKELNDIGIHYLMDEAEIVNDQFVVIGREDLTNPNRKTIEELIATNKTKDLPVIVLDHQPHEITEAQVAGADVILSGHTHRGQLFPANLITAKLFENDWGYMQKEQLHSFTTSGFGLWGPTLRIGSQSEVMIIEIDFR</sequence>
<accession>A0A248TMT8</accession>
<feature type="domain" description="Calcineurin-like phosphoesterase" evidence="2">
    <location>
        <begin position="143"/>
        <end position="307"/>
    </location>
</feature>
<feature type="transmembrane region" description="Helical" evidence="1">
    <location>
        <begin position="97"/>
        <end position="118"/>
    </location>
</feature>
<keyword evidence="1" id="KW-0472">Membrane</keyword>
<evidence type="ECO:0000256" key="1">
    <source>
        <dbReference type="SAM" id="Phobius"/>
    </source>
</evidence>
<dbReference type="InterPro" id="IPR051158">
    <property type="entry name" value="Metallophosphoesterase_sf"/>
</dbReference>
<dbReference type="OrthoDB" id="9780884at2"/>
<dbReference type="AlphaFoldDB" id="A0A248TMT8"/>
<name>A0A248TMT8_9BACI</name>
<dbReference type="KEGG" id="bko:CKF48_20415"/>
<dbReference type="CDD" id="cd07385">
    <property type="entry name" value="MPP_YkuE_C"/>
    <property type="match status" value="1"/>
</dbReference>
<evidence type="ECO:0000259" key="2">
    <source>
        <dbReference type="Pfam" id="PF00149"/>
    </source>
</evidence>
<organism evidence="3 4">
    <name type="scientific">Cytobacillus kochii</name>
    <dbReference type="NCBI Taxonomy" id="859143"/>
    <lineage>
        <taxon>Bacteria</taxon>
        <taxon>Bacillati</taxon>
        <taxon>Bacillota</taxon>
        <taxon>Bacilli</taxon>
        <taxon>Bacillales</taxon>
        <taxon>Bacillaceae</taxon>
        <taxon>Cytobacillus</taxon>
    </lineage>
</organism>
<dbReference type="RefSeq" id="WP_095373036.1">
    <property type="nucleotide sequence ID" value="NZ_CP022983.1"/>
</dbReference>
<dbReference type="Proteomes" id="UP000215137">
    <property type="component" value="Chromosome"/>
</dbReference>
<keyword evidence="4" id="KW-1185">Reference proteome</keyword>
<dbReference type="PANTHER" id="PTHR31302:SF0">
    <property type="entry name" value="TRANSMEMBRANE PROTEIN WITH METALLOPHOSPHOESTERASE DOMAIN"/>
    <property type="match status" value="1"/>
</dbReference>
<dbReference type="PANTHER" id="PTHR31302">
    <property type="entry name" value="TRANSMEMBRANE PROTEIN WITH METALLOPHOSPHOESTERASE DOMAIN-RELATED"/>
    <property type="match status" value="1"/>
</dbReference>